<sequence length="436" mass="46360">MPRKKLQLALDLLEIDRAIRIAEEAAEYTDLIEAGTPLVKSEGMAAVRALRKAFPDHDIVADMKTMDTGAIEVEMAAKSGADIVAILGGADDSTIEDAVRSARKYGVTLMADLLSVNDPLNRAKKLKEIGIECICVHIGIDQQMKGMDALTVLETVVGAVGNEVKVAVAGGLDSEDAAKAASLGADVIIVGGAITRSGNVASSAEAIRRAIDRISMQAESTESAEPAGKQPYDGTVIELLRDVSAPNISDAMHRKGAMKEILPICSGHKIVGRAITVRTLPGDWAKPVEAIDRAGSGDVLVIDNGRADVAPWGGLATLSCMNRKIAGVVIDGAVRDVDEIRKFDYPLFARAIVPNAGEPKGYGEIGVEIVCGGQVVRDGDYIVGDDSGVVVIPKERAYEIARRAKEVYKTELRIRSEIERGKSLSEVLDLAKWEKA</sequence>
<name>A0AC61L4S4_9EURY</name>
<protein>
    <submittedName>
        <fullName evidence="1">Bifunctional hexulose-6-phosphate synthase/ribonuclease regulator</fullName>
    </submittedName>
</protein>
<comment type="caution">
    <text evidence="1">The sequence shown here is derived from an EMBL/GenBank/DDBJ whole genome shotgun (WGS) entry which is preliminary data.</text>
</comment>
<organism evidence="1 2">
    <name type="scientific">Candidatus Methanogaster sp</name>
    <dbReference type="NCBI Taxonomy" id="3386292"/>
    <lineage>
        <taxon>Archaea</taxon>
        <taxon>Methanobacteriati</taxon>
        <taxon>Methanobacteriota</taxon>
        <taxon>Stenosarchaea group</taxon>
        <taxon>Methanomicrobia</taxon>
        <taxon>Methanosarcinales</taxon>
        <taxon>ANME-2 cluster</taxon>
        <taxon>Candidatus Methanogasteraceae</taxon>
        <taxon>Candidatus Methanogaster</taxon>
    </lineage>
</organism>
<evidence type="ECO:0000313" key="2">
    <source>
        <dbReference type="Proteomes" id="UP000248329"/>
    </source>
</evidence>
<proteinExistence type="predicted"/>
<reference evidence="1" key="1">
    <citation type="submission" date="2018-01" db="EMBL/GenBank/DDBJ databases">
        <authorList>
            <person name="Krukenberg V."/>
        </authorList>
    </citation>
    <scope>NUCLEOTIDE SEQUENCE</scope>
    <source>
        <strain evidence="1">E20ANME2</strain>
    </source>
</reference>
<evidence type="ECO:0000313" key="1">
    <source>
        <dbReference type="EMBL" id="PXF61397.1"/>
    </source>
</evidence>
<dbReference type="EMBL" id="PQXF01000005">
    <property type="protein sequence ID" value="PXF61397.1"/>
    <property type="molecule type" value="Genomic_DNA"/>
</dbReference>
<gene>
    <name evidence="1" type="ORF">C4B59_03945</name>
</gene>
<dbReference type="Proteomes" id="UP000248329">
    <property type="component" value="Unassembled WGS sequence"/>
</dbReference>
<accession>A0AC61L4S4</accession>